<evidence type="ECO:0000313" key="1">
    <source>
        <dbReference type="EMBL" id="PAU25755.1"/>
    </source>
</evidence>
<sequence length="65" mass="7082">MVGTVNSYVPFHRVVSVMTQAGVTVGAATDFLAAYDERKGVPSQEMIAFVRGEEQQVSAFLTEEE</sequence>
<proteinExistence type="predicted"/>
<comment type="caution">
    <text evidence="1">The sequence shown here is derived from an EMBL/GenBank/DDBJ whole genome shotgun (WGS) entry which is preliminary data.</text>
</comment>
<reference evidence="1 2" key="1">
    <citation type="submission" date="2016-12" db="EMBL/GenBank/DDBJ databases">
        <title>Real-Time Genomic Investigation Underlying the Public Health Response to a Shiga Toxin-Producing Escherichia Coli O26:H11 Outbreak in a Nursery.</title>
        <authorList>
            <person name="Ferdous M."/>
            <person name="Moran-Gilad J."/>
            <person name="Rossen J.W."/>
            <person name="Gdalevich M."/>
        </authorList>
    </citation>
    <scope>NUCLEOTIDE SEQUENCE [LARGE SCALE GENOMIC DNA]</scope>
    <source>
        <strain evidence="1 2">STEC 514-2</strain>
    </source>
</reference>
<dbReference type="AlphaFoldDB" id="A0A2A2CD43"/>
<gene>
    <name evidence="1" type="ORF">BTQ06_04515</name>
</gene>
<name>A0A2A2CD43_ECOLX</name>
<evidence type="ECO:0000313" key="2">
    <source>
        <dbReference type="Proteomes" id="UP000218543"/>
    </source>
</evidence>
<dbReference type="RefSeq" id="WP_095585962.1">
    <property type="nucleotide sequence ID" value="NZ_MRVZ01000012.1"/>
</dbReference>
<accession>A0A2A2CD43</accession>
<dbReference type="EMBL" id="MRVZ01000012">
    <property type="protein sequence ID" value="PAU25755.1"/>
    <property type="molecule type" value="Genomic_DNA"/>
</dbReference>
<protein>
    <submittedName>
        <fullName evidence="1">Uncharacterized protein</fullName>
    </submittedName>
</protein>
<organism evidence="1 2">
    <name type="scientific">Escherichia coli</name>
    <dbReference type="NCBI Taxonomy" id="562"/>
    <lineage>
        <taxon>Bacteria</taxon>
        <taxon>Pseudomonadati</taxon>
        <taxon>Pseudomonadota</taxon>
        <taxon>Gammaproteobacteria</taxon>
        <taxon>Enterobacterales</taxon>
        <taxon>Enterobacteriaceae</taxon>
        <taxon>Escherichia</taxon>
    </lineage>
</organism>
<dbReference type="Proteomes" id="UP000218543">
    <property type="component" value="Unassembled WGS sequence"/>
</dbReference>